<protein>
    <submittedName>
        <fullName evidence="4">Aminotransferase</fullName>
    </submittedName>
</protein>
<name>A0A2W5AZR0_9CORY</name>
<dbReference type="GO" id="GO:0019265">
    <property type="term" value="P:glycine biosynthetic process, by transamination of glyoxylate"/>
    <property type="evidence" value="ECO:0007669"/>
    <property type="project" value="TreeGrafter"/>
</dbReference>
<dbReference type="InterPro" id="IPR015422">
    <property type="entry name" value="PyrdxlP-dep_Trfase_small"/>
</dbReference>
<dbReference type="AlphaFoldDB" id="A0A2W5AZR0"/>
<evidence type="ECO:0000313" key="4">
    <source>
        <dbReference type="EMBL" id="PZO98627.1"/>
    </source>
</evidence>
<dbReference type="PANTHER" id="PTHR21152:SF40">
    <property type="entry name" value="ALANINE--GLYOXYLATE AMINOTRANSFERASE"/>
    <property type="match status" value="1"/>
</dbReference>
<accession>A0A2W5AZR0</accession>
<sequence length="376" mass="40412">MNLPLDNVDPKGLVEYSVVFSDRSLNHMSAKFVDAMQDMLGILRGTYNAQSAAIVPGGGSFAMESVARQFANDAKTLVLRNGFFSYRWTQIIETGKITDQHKVLKAKQVSTEPGAPTFEPMDIKDATAAIAEYEPDVVFAPHVETASGIIISEDYITQLAEATHKVGGVFVLDCVASGTLWVDMKKTGVDVLISAPQKGWSGSPAAGYVLFSENGRKAMENTQTSSFAMDLKKWTAIADGYVDGGAGYHATMATDTLLHNLELMKEAQEVGLETLRAKQEELGGKVRELFAERGYTSVAAPGCEAASVVVVNAKDSQKNYVAAFKEAGLQIAGGVPLMIDEPEGLATFRIGLFGLDKWADVDAAVQRLADALDKIE</sequence>
<evidence type="ECO:0000256" key="1">
    <source>
        <dbReference type="ARBA" id="ARBA00001933"/>
    </source>
</evidence>
<dbReference type="SUPFAM" id="SSF53383">
    <property type="entry name" value="PLP-dependent transferases"/>
    <property type="match status" value="1"/>
</dbReference>
<dbReference type="InterPro" id="IPR015421">
    <property type="entry name" value="PyrdxlP-dep_Trfase_major"/>
</dbReference>
<dbReference type="GO" id="GO:0004760">
    <property type="term" value="F:L-serine-pyruvate transaminase activity"/>
    <property type="evidence" value="ECO:0007669"/>
    <property type="project" value="TreeGrafter"/>
</dbReference>
<dbReference type="Gene3D" id="3.90.1150.10">
    <property type="entry name" value="Aspartate Aminotransferase, domain 1"/>
    <property type="match status" value="1"/>
</dbReference>
<dbReference type="Gene3D" id="3.40.640.10">
    <property type="entry name" value="Type I PLP-dependent aspartate aminotransferase-like (Major domain)"/>
    <property type="match status" value="1"/>
</dbReference>
<dbReference type="InterPro" id="IPR000192">
    <property type="entry name" value="Aminotrans_V_dom"/>
</dbReference>
<keyword evidence="4" id="KW-0808">Transferase</keyword>
<keyword evidence="2" id="KW-0663">Pyridoxal phosphate</keyword>
<comment type="caution">
    <text evidence="4">The sequence shown here is derived from an EMBL/GenBank/DDBJ whole genome shotgun (WGS) entry which is preliminary data.</text>
</comment>
<evidence type="ECO:0000256" key="2">
    <source>
        <dbReference type="ARBA" id="ARBA00022898"/>
    </source>
</evidence>
<evidence type="ECO:0000313" key="5">
    <source>
        <dbReference type="Proteomes" id="UP000249451"/>
    </source>
</evidence>
<feature type="domain" description="Aminotransferase class V" evidence="3">
    <location>
        <begin position="121"/>
        <end position="324"/>
    </location>
</feature>
<dbReference type="GO" id="GO:0008453">
    <property type="term" value="F:alanine-glyoxylate transaminase activity"/>
    <property type="evidence" value="ECO:0007669"/>
    <property type="project" value="TreeGrafter"/>
</dbReference>
<reference evidence="4 5" key="1">
    <citation type="submission" date="2017-11" db="EMBL/GenBank/DDBJ databases">
        <title>Infants hospitalized years apart are colonized by the same room-sourced microbial strains.</title>
        <authorList>
            <person name="Brooks B."/>
            <person name="Olm M.R."/>
            <person name="Firek B.A."/>
            <person name="Baker R."/>
            <person name="Thomas B.C."/>
            <person name="Morowitz M.J."/>
            <person name="Banfield J.F."/>
        </authorList>
    </citation>
    <scope>NUCLEOTIDE SEQUENCE [LARGE SCALE GENOMIC DNA]</scope>
    <source>
        <strain evidence="4">S2_012_000_R3_87</strain>
    </source>
</reference>
<dbReference type="InterPro" id="IPR015424">
    <property type="entry name" value="PyrdxlP-dep_Trfase"/>
</dbReference>
<dbReference type="Pfam" id="PF00266">
    <property type="entry name" value="Aminotran_5"/>
    <property type="match status" value="1"/>
</dbReference>
<dbReference type="Proteomes" id="UP000249451">
    <property type="component" value="Unassembled WGS sequence"/>
</dbReference>
<evidence type="ECO:0000259" key="3">
    <source>
        <dbReference type="Pfam" id="PF00266"/>
    </source>
</evidence>
<dbReference type="EMBL" id="QFNY01000270">
    <property type="protein sequence ID" value="PZO98627.1"/>
    <property type="molecule type" value="Genomic_DNA"/>
</dbReference>
<keyword evidence="4" id="KW-0032">Aminotransferase</keyword>
<dbReference type="PANTHER" id="PTHR21152">
    <property type="entry name" value="AMINOTRANSFERASE CLASS V"/>
    <property type="match status" value="1"/>
</dbReference>
<gene>
    <name evidence="4" type="ORF">DI609_10170</name>
</gene>
<proteinExistence type="predicted"/>
<organism evidence="4 5">
    <name type="scientific">Corynebacterium urealyticum</name>
    <dbReference type="NCBI Taxonomy" id="43771"/>
    <lineage>
        <taxon>Bacteria</taxon>
        <taxon>Bacillati</taxon>
        <taxon>Actinomycetota</taxon>
        <taxon>Actinomycetes</taxon>
        <taxon>Mycobacteriales</taxon>
        <taxon>Corynebacteriaceae</taxon>
        <taxon>Corynebacterium</taxon>
    </lineage>
</organism>
<comment type="cofactor">
    <cofactor evidence="1">
        <name>pyridoxal 5'-phosphate</name>
        <dbReference type="ChEBI" id="CHEBI:597326"/>
    </cofactor>
</comment>